<evidence type="ECO:0000313" key="2">
    <source>
        <dbReference type="EMBL" id="KAH7071677.1"/>
    </source>
</evidence>
<sequence length="262" mass="29227">MTLLTEKPRSTKQTFSWESTPMSLIPTPAFQTSATDVFTAVASEMALVHNCIIRALNSIYLQAPHVPASQHANFVAYSLAVYQGLMAHHDGEEHTFFPELEALTGETGLMDENVEGHRAFDTKLGEWGTWLEACKANKQSFDAAKCISMMDSFIPSLHTHLVDEIPTLLALSRFPALAPILPQKMEEEGKKVMGAMSKTEILPVFLLNHDVGFEGARHNFPPLPPPVKWVLREVCGRWNAAWWQFATCGFDGRAREVKFLGK</sequence>
<accession>A0A8K0QW49</accession>
<dbReference type="PANTHER" id="PTHR38048:SF2">
    <property type="entry name" value="HEMERYTHRIN-LIKE DOMAIN-CONTAINING PROTEIN"/>
    <property type="match status" value="1"/>
</dbReference>
<dbReference type="AlphaFoldDB" id="A0A8K0QW49"/>
<evidence type="ECO:0000259" key="1">
    <source>
        <dbReference type="Pfam" id="PF01814"/>
    </source>
</evidence>
<dbReference type="PANTHER" id="PTHR38048">
    <property type="entry name" value="EXPRESSED PROTEIN"/>
    <property type="match status" value="1"/>
</dbReference>
<dbReference type="Proteomes" id="UP000813461">
    <property type="component" value="Unassembled WGS sequence"/>
</dbReference>
<reference evidence="2" key="1">
    <citation type="journal article" date="2021" name="Nat. Commun.">
        <title>Genetic determinants of endophytism in the Arabidopsis root mycobiome.</title>
        <authorList>
            <person name="Mesny F."/>
            <person name="Miyauchi S."/>
            <person name="Thiergart T."/>
            <person name="Pickel B."/>
            <person name="Atanasova L."/>
            <person name="Karlsson M."/>
            <person name="Huettel B."/>
            <person name="Barry K.W."/>
            <person name="Haridas S."/>
            <person name="Chen C."/>
            <person name="Bauer D."/>
            <person name="Andreopoulos W."/>
            <person name="Pangilinan J."/>
            <person name="LaButti K."/>
            <person name="Riley R."/>
            <person name="Lipzen A."/>
            <person name="Clum A."/>
            <person name="Drula E."/>
            <person name="Henrissat B."/>
            <person name="Kohler A."/>
            <person name="Grigoriev I.V."/>
            <person name="Martin F.M."/>
            <person name="Hacquard S."/>
        </authorList>
    </citation>
    <scope>NUCLEOTIDE SEQUENCE</scope>
    <source>
        <strain evidence="2">MPI-SDFR-AT-0120</strain>
    </source>
</reference>
<organism evidence="2 3">
    <name type="scientific">Paraphoma chrysanthemicola</name>
    <dbReference type="NCBI Taxonomy" id="798071"/>
    <lineage>
        <taxon>Eukaryota</taxon>
        <taxon>Fungi</taxon>
        <taxon>Dikarya</taxon>
        <taxon>Ascomycota</taxon>
        <taxon>Pezizomycotina</taxon>
        <taxon>Dothideomycetes</taxon>
        <taxon>Pleosporomycetidae</taxon>
        <taxon>Pleosporales</taxon>
        <taxon>Pleosporineae</taxon>
        <taxon>Phaeosphaeriaceae</taxon>
        <taxon>Paraphoma</taxon>
    </lineage>
</organism>
<name>A0A8K0QW49_9PLEO</name>
<evidence type="ECO:0000313" key="3">
    <source>
        <dbReference type="Proteomes" id="UP000813461"/>
    </source>
</evidence>
<comment type="caution">
    <text evidence="2">The sequence shown here is derived from an EMBL/GenBank/DDBJ whole genome shotgun (WGS) entry which is preliminary data.</text>
</comment>
<dbReference type="InterPro" id="IPR053206">
    <property type="entry name" value="Dimeric_xanthone_biosynth"/>
</dbReference>
<protein>
    <recommendedName>
        <fullName evidence="1">Hemerythrin-like domain-containing protein</fullName>
    </recommendedName>
</protein>
<proteinExistence type="predicted"/>
<gene>
    <name evidence="2" type="ORF">FB567DRAFT_455223</name>
</gene>
<dbReference type="OrthoDB" id="58416at2759"/>
<dbReference type="InterPro" id="IPR012312">
    <property type="entry name" value="Hemerythrin-like"/>
</dbReference>
<keyword evidence="3" id="KW-1185">Reference proteome</keyword>
<dbReference type="EMBL" id="JAGMVJ010000024">
    <property type="protein sequence ID" value="KAH7071677.1"/>
    <property type="molecule type" value="Genomic_DNA"/>
</dbReference>
<dbReference type="Gene3D" id="1.20.120.520">
    <property type="entry name" value="nmb1532 protein domain like"/>
    <property type="match status" value="1"/>
</dbReference>
<dbReference type="Pfam" id="PF01814">
    <property type="entry name" value="Hemerythrin"/>
    <property type="match status" value="1"/>
</dbReference>
<feature type="domain" description="Hemerythrin-like" evidence="1">
    <location>
        <begin position="47"/>
        <end position="164"/>
    </location>
</feature>